<dbReference type="GO" id="GO:0016020">
    <property type="term" value="C:membrane"/>
    <property type="evidence" value="ECO:0007669"/>
    <property type="project" value="UniProtKB-SubCell"/>
</dbReference>
<name>A0A0F5YIQ7_9CYAN</name>
<keyword evidence="5" id="KW-0472">Membrane</keyword>
<feature type="coiled-coil region" evidence="6">
    <location>
        <begin position="124"/>
        <end position="155"/>
    </location>
</feature>
<reference evidence="8 9" key="1">
    <citation type="submission" date="2015-06" db="EMBL/GenBank/DDBJ databases">
        <title>Draft genome assembly of filamentous brackish cyanobacterium Limnoraphis robusta strain CS-951.</title>
        <authorList>
            <person name="Willis A."/>
            <person name="Parks M."/>
            <person name="Burford M.A."/>
        </authorList>
    </citation>
    <scope>NUCLEOTIDE SEQUENCE [LARGE SCALE GENOMIC DNA]</scope>
    <source>
        <strain evidence="8 9">CS-951</strain>
    </source>
</reference>
<gene>
    <name evidence="8" type="ORF">WN50_10890</name>
</gene>
<evidence type="ECO:0000256" key="6">
    <source>
        <dbReference type="SAM" id="Coils"/>
    </source>
</evidence>
<evidence type="ECO:0000256" key="3">
    <source>
        <dbReference type="ARBA" id="ARBA00022801"/>
    </source>
</evidence>
<keyword evidence="6" id="KW-0175">Coiled coil</keyword>
<dbReference type="Pfam" id="PF00350">
    <property type="entry name" value="Dynamin_N"/>
    <property type="match status" value="1"/>
</dbReference>
<keyword evidence="4" id="KW-0342">GTP-binding</keyword>
<dbReference type="GO" id="GO:0003924">
    <property type="term" value="F:GTPase activity"/>
    <property type="evidence" value="ECO:0007669"/>
    <property type="project" value="InterPro"/>
</dbReference>
<keyword evidence="3" id="KW-0378">Hydrolase</keyword>
<evidence type="ECO:0000259" key="7">
    <source>
        <dbReference type="Pfam" id="PF00350"/>
    </source>
</evidence>
<proteinExistence type="predicted"/>
<dbReference type="RefSeq" id="WP_046278567.1">
    <property type="nucleotide sequence ID" value="NZ_LATL02000167.1"/>
</dbReference>
<organism evidence="8 9">
    <name type="scientific">Limnoraphis robusta CS-951</name>
    <dbReference type="NCBI Taxonomy" id="1637645"/>
    <lineage>
        <taxon>Bacteria</taxon>
        <taxon>Bacillati</taxon>
        <taxon>Cyanobacteriota</taxon>
        <taxon>Cyanophyceae</taxon>
        <taxon>Oscillatoriophycideae</taxon>
        <taxon>Oscillatoriales</taxon>
        <taxon>Sirenicapillariaceae</taxon>
        <taxon>Limnoraphis</taxon>
    </lineage>
</organism>
<feature type="domain" description="Dynamin N-terminal" evidence="7">
    <location>
        <begin position="41"/>
        <end position="250"/>
    </location>
</feature>
<dbReference type="InterPro" id="IPR027417">
    <property type="entry name" value="P-loop_NTPase"/>
</dbReference>
<sequence>MTALENQVNALLNLISQANIVVDTAAVQRSLHKATSPRFEIVFAGTFSAGKSTLINTLLERKLLYSSPGVATGTVCYVEYAKKQDDEKAVLHFFSKTEIRQQISELCKILGLADGVDLDEPASIQNLRDKAEKKLKEAKDNKDLKQEQQAKLLLQLLDGFVANKDKIQSNPPIEHITLEEAKHHVKFENAAVFKQIKYYCHNSLLENGIVIVDTPGIDSPLLIHAEIAKKKITHPDTSAVVCVLKAAINGTLTGEEIKLIEHIRNSPGVRDRIFYVFNHIDATWYNPELHRLLESVIHSEFHKERVYKTSAMLGFYGSLRLKKSEFQVPDEFKSEFNRYFFLKVSRVDFPITPAIAAADTDDEKFKAIIDDHGDNLLNKLIQESGVEEFKKQLKDYLINKRKPELFQALAEDLKPICDELIKHYFNSKNALAGKPVDVDTIKKEALEQLSQDLYRISLDFSEHIREQLNEAFATNNNNRLERDYRQIQRNMLDELDRLIANFSVEETHQLARRSHEENVVVPVMAILSEAFYYVTNGLKKVLTESSQQLVNNFFNQLTHNVSSAEYYKQLEKLLGNDAGIRQNLDKDLREKVIHAITNEARTECEPYIRETALFYAEGTVPAFQLRQTLYEACQSTDFQGMLTAEPAVRQLLEIDFRKKVHHTIMHRFRTTINDTINSHLLPGADQQVGVIIAQFHHAHALLEHNIEKDAHAKLIKIKKEKDAVEANIGTYNQAVDSINQDLQVNGCTGFQLPKI</sequence>
<dbReference type="PANTHER" id="PTHR10465">
    <property type="entry name" value="TRANSMEMBRANE GTPASE FZO1"/>
    <property type="match status" value="1"/>
</dbReference>
<feature type="coiled-coil region" evidence="6">
    <location>
        <begin position="470"/>
        <end position="497"/>
    </location>
</feature>
<comment type="caution">
    <text evidence="8">The sequence shown here is derived from an EMBL/GenBank/DDBJ whole genome shotgun (WGS) entry which is preliminary data.</text>
</comment>
<dbReference type="InterPro" id="IPR045063">
    <property type="entry name" value="Dynamin_N"/>
</dbReference>
<comment type="subcellular location">
    <subcellularLocation>
        <location evidence="1">Membrane</location>
    </subcellularLocation>
</comment>
<evidence type="ECO:0000313" key="8">
    <source>
        <dbReference type="EMBL" id="KKD38055.1"/>
    </source>
</evidence>
<protein>
    <recommendedName>
        <fullName evidence="7">Dynamin N-terminal domain-containing protein</fullName>
    </recommendedName>
</protein>
<dbReference type="AlphaFoldDB" id="A0A0F5YIQ7"/>
<evidence type="ECO:0000313" key="9">
    <source>
        <dbReference type="Proteomes" id="UP000033607"/>
    </source>
</evidence>
<dbReference type="EMBL" id="LATL02000167">
    <property type="protein sequence ID" value="KKD38055.1"/>
    <property type="molecule type" value="Genomic_DNA"/>
</dbReference>
<evidence type="ECO:0000256" key="2">
    <source>
        <dbReference type="ARBA" id="ARBA00022741"/>
    </source>
</evidence>
<evidence type="ECO:0000256" key="4">
    <source>
        <dbReference type="ARBA" id="ARBA00023134"/>
    </source>
</evidence>
<keyword evidence="2" id="KW-0547">Nucleotide-binding</keyword>
<accession>A0A0F5YIQ7</accession>
<dbReference type="SUPFAM" id="SSF52540">
    <property type="entry name" value="P-loop containing nucleoside triphosphate hydrolases"/>
    <property type="match status" value="1"/>
</dbReference>
<dbReference type="Gene3D" id="3.40.50.300">
    <property type="entry name" value="P-loop containing nucleotide triphosphate hydrolases"/>
    <property type="match status" value="1"/>
</dbReference>
<dbReference type="PANTHER" id="PTHR10465:SF0">
    <property type="entry name" value="SARCALUMENIN"/>
    <property type="match status" value="1"/>
</dbReference>
<dbReference type="Proteomes" id="UP000033607">
    <property type="component" value="Unassembled WGS sequence"/>
</dbReference>
<evidence type="ECO:0000256" key="1">
    <source>
        <dbReference type="ARBA" id="ARBA00004370"/>
    </source>
</evidence>
<evidence type="ECO:0000256" key="5">
    <source>
        <dbReference type="ARBA" id="ARBA00023136"/>
    </source>
</evidence>
<dbReference type="OrthoDB" id="435796at2"/>
<dbReference type="GO" id="GO:0005525">
    <property type="term" value="F:GTP binding"/>
    <property type="evidence" value="ECO:0007669"/>
    <property type="project" value="UniProtKB-KW"/>
</dbReference>
<dbReference type="PATRIC" id="fig|1637645.4.peg.3305"/>
<dbReference type="InterPro" id="IPR027094">
    <property type="entry name" value="Mitofusin_fam"/>
</dbReference>